<dbReference type="InterPro" id="IPR003439">
    <property type="entry name" value="ABC_transporter-like_ATP-bd"/>
</dbReference>
<comment type="caution">
    <text evidence="11">The sequence shown here is derived from an EMBL/GenBank/DDBJ whole genome shotgun (WGS) entry which is preliminary data.</text>
</comment>
<dbReference type="FunFam" id="3.40.50.300:FF:000287">
    <property type="entry name" value="Multidrug ABC transporter ATP-binding protein"/>
    <property type="match status" value="1"/>
</dbReference>
<reference evidence="11 12" key="1">
    <citation type="submission" date="2017-07" db="EMBL/GenBank/DDBJ databases">
        <title>Genomes of Fischerella (Mastigocladus) sp. strains.</title>
        <authorList>
            <person name="Miller S.R."/>
        </authorList>
    </citation>
    <scope>NUCLEOTIDE SEQUENCE [LARGE SCALE GENOMIC DNA]</scope>
    <source>
        <strain evidence="11 12">CCMEE 5318</strain>
    </source>
</reference>
<feature type="domain" description="ABC transporter" evidence="9">
    <location>
        <begin position="94"/>
        <end position="327"/>
    </location>
</feature>
<dbReference type="GO" id="GO:0016887">
    <property type="term" value="F:ATP hydrolysis activity"/>
    <property type="evidence" value="ECO:0007669"/>
    <property type="project" value="InterPro"/>
</dbReference>
<sequence>SLFPSALFTVSVTANLILILPVGIWLLSNGTLSMPTFLLFLLLGIGLCAPLLKFITTIRIVVQTQEGLKRIFDILNESALPEPSESSIPENLTIEFKDVYFSYQDKEILRGVNLVIPQGSITALVGPSGSGKTTIARLIARFWDVNSGEILLGGVNIKNLKTEDLISRIAVVFQDVVLFNDTIYENIRMGNPAANQEAVIAAAKAACCHEFIEAMPEGYQTIVGEKGAKLSGGQQQRISIARAILKEAPIIILDEATAFIDPENEAQIQEAINTLVQGKTLLIIAHRLSTITEVDQILLVNEGRIVGKGKHADLLNTNDLYHQMWKAHVDAQNWTFEVKQSVAFID</sequence>
<evidence type="ECO:0000313" key="12">
    <source>
        <dbReference type="Proteomes" id="UP000235081"/>
    </source>
</evidence>
<dbReference type="InterPro" id="IPR027417">
    <property type="entry name" value="P-loop_NTPase"/>
</dbReference>
<proteinExistence type="predicted"/>
<evidence type="ECO:0000256" key="4">
    <source>
        <dbReference type="ARBA" id="ARBA00022741"/>
    </source>
</evidence>
<evidence type="ECO:0000256" key="8">
    <source>
        <dbReference type="SAM" id="Phobius"/>
    </source>
</evidence>
<dbReference type="InterPro" id="IPR011527">
    <property type="entry name" value="ABC1_TM_dom"/>
</dbReference>
<dbReference type="InterPro" id="IPR003593">
    <property type="entry name" value="AAA+_ATPase"/>
</dbReference>
<dbReference type="GO" id="GO:0140359">
    <property type="term" value="F:ABC-type transporter activity"/>
    <property type="evidence" value="ECO:0007669"/>
    <property type="project" value="InterPro"/>
</dbReference>
<keyword evidence="6 8" id="KW-1133">Transmembrane helix</keyword>
<keyword evidence="4" id="KW-0547">Nucleotide-binding</keyword>
<dbReference type="PROSITE" id="PS50893">
    <property type="entry name" value="ABC_TRANSPORTER_2"/>
    <property type="match status" value="1"/>
</dbReference>
<dbReference type="PANTHER" id="PTHR24221:SF397">
    <property type="entry name" value="ABC TRANSPORTER, ATP-BINDING TRANSMEMBRANE PROTEIN"/>
    <property type="match status" value="1"/>
</dbReference>
<feature type="transmembrane region" description="Helical" evidence="8">
    <location>
        <begin position="6"/>
        <end position="27"/>
    </location>
</feature>
<evidence type="ECO:0000256" key="1">
    <source>
        <dbReference type="ARBA" id="ARBA00004651"/>
    </source>
</evidence>
<keyword evidence="2" id="KW-0813">Transport</keyword>
<dbReference type="SUPFAM" id="SSF90123">
    <property type="entry name" value="ABC transporter transmembrane region"/>
    <property type="match status" value="1"/>
</dbReference>
<dbReference type="Pfam" id="PF00005">
    <property type="entry name" value="ABC_tran"/>
    <property type="match status" value="1"/>
</dbReference>
<keyword evidence="7 8" id="KW-0472">Membrane</keyword>
<dbReference type="Gene3D" id="3.40.50.300">
    <property type="entry name" value="P-loop containing nucleotide triphosphate hydrolases"/>
    <property type="match status" value="1"/>
</dbReference>
<dbReference type="AlphaFoldDB" id="A0A2N6LN04"/>
<evidence type="ECO:0000256" key="6">
    <source>
        <dbReference type="ARBA" id="ARBA00022989"/>
    </source>
</evidence>
<dbReference type="SUPFAM" id="SSF52540">
    <property type="entry name" value="P-loop containing nucleoside triphosphate hydrolases"/>
    <property type="match status" value="1"/>
</dbReference>
<name>A0A2N6LN04_9CYAN</name>
<dbReference type="InterPro" id="IPR036640">
    <property type="entry name" value="ABC1_TM_sf"/>
</dbReference>
<evidence type="ECO:0000256" key="2">
    <source>
        <dbReference type="ARBA" id="ARBA00022448"/>
    </source>
</evidence>
<keyword evidence="3 8" id="KW-0812">Transmembrane</keyword>
<dbReference type="PROSITE" id="PS50929">
    <property type="entry name" value="ABC_TM1F"/>
    <property type="match status" value="1"/>
</dbReference>
<dbReference type="InterPro" id="IPR039421">
    <property type="entry name" value="Type_1_exporter"/>
</dbReference>
<feature type="domain" description="ABC transmembrane type-1" evidence="10">
    <location>
        <begin position="1"/>
        <end position="63"/>
    </location>
</feature>
<dbReference type="EMBL" id="NMQE01000072">
    <property type="protein sequence ID" value="PMB26821.1"/>
    <property type="molecule type" value="Genomic_DNA"/>
</dbReference>
<dbReference type="Proteomes" id="UP000235081">
    <property type="component" value="Unassembled WGS sequence"/>
</dbReference>
<dbReference type="SMART" id="SM00382">
    <property type="entry name" value="AAA"/>
    <property type="match status" value="1"/>
</dbReference>
<dbReference type="Gene3D" id="1.20.1560.10">
    <property type="entry name" value="ABC transporter type 1, transmembrane domain"/>
    <property type="match status" value="1"/>
</dbReference>
<dbReference type="InterPro" id="IPR017871">
    <property type="entry name" value="ABC_transporter-like_CS"/>
</dbReference>
<feature type="transmembrane region" description="Helical" evidence="8">
    <location>
        <begin position="39"/>
        <end position="62"/>
    </location>
</feature>
<evidence type="ECO:0000256" key="7">
    <source>
        <dbReference type="ARBA" id="ARBA00023136"/>
    </source>
</evidence>
<accession>A0A2N6LN04</accession>
<keyword evidence="5 11" id="KW-0067">ATP-binding</keyword>
<dbReference type="RefSeq" id="WP_146008630.1">
    <property type="nucleotide sequence ID" value="NZ_NMQE01000072.1"/>
</dbReference>
<gene>
    <name evidence="11" type="ORF">CEN46_02775</name>
</gene>
<evidence type="ECO:0000256" key="5">
    <source>
        <dbReference type="ARBA" id="ARBA00022840"/>
    </source>
</evidence>
<evidence type="ECO:0000256" key="3">
    <source>
        <dbReference type="ARBA" id="ARBA00022692"/>
    </source>
</evidence>
<comment type="subcellular location">
    <subcellularLocation>
        <location evidence="1">Cell membrane</location>
        <topology evidence="1">Multi-pass membrane protein</topology>
    </subcellularLocation>
</comment>
<feature type="non-terminal residue" evidence="11">
    <location>
        <position position="1"/>
    </location>
</feature>
<dbReference type="PANTHER" id="PTHR24221">
    <property type="entry name" value="ATP-BINDING CASSETTE SUB-FAMILY B"/>
    <property type="match status" value="1"/>
</dbReference>
<evidence type="ECO:0000259" key="10">
    <source>
        <dbReference type="PROSITE" id="PS50929"/>
    </source>
</evidence>
<organism evidence="11 12">
    <name type="scientific">Fischerella thermalis CCMEE 5318</name>
    <dbReference type="NCBI Taxonomy" id="2019666"/>
    <lineage>
        <taxon>Bacteria</taxon>
        <taxon>Bacillati</taxon>
        <taxon>Cyanobacteriota</taxon>
        <taxon>Cyanophyceae</taxon>
        <taxon>Nostocales</taxon>
        <taxon>Hapalosiphonaceae</taxon>
        <taxon>Fischerella</taxon>
    </lineage>
</organism>
<dbReference type="GO" id="GO:0005524">
    <property type="term" value="F:ATP binding"/>
    <property type="evidence" value="ECO:0007669"/>
    <property type="project" value="UniProtKB-KW"/>
</dbReference>
<dbReference type="PROSITE" id="PS00211">
    <property type="entry name" value="ABC_TRANSPORTER_1"/>
    <property type="match status" value="1"/>
</dbReference>
<dbReference type="GO" id="GO:0034040">
    <property type="term" value="F:ATPase-coupled lipid transmembrane transporter activity"/>
    <property type="evidence" value="ECO:0007669"/>
    <property type="project" value="TreeGrafter"/>
</dbReference>
<evidence type="ECO:0000259" key="9">
    <source>
        <dbReference type="PROSITE" id="PS50893"/>
    </source>
</evidence>
<dbReference type="GO" id="GO:0005886">
    <property type="term" value="C:plasma membrane"/>
    <property type="evidence" value="ECO:0007669"/>
    <property type="project" value="UniProtKB-SubCell"/>
</dbReference>
<evidence type="ECO:0000313" key="11">
    <source>
        <dbReference type="EMBL" id="PMB26821.1"/>
    </source>
</evidence>
<protein>
    <submittedName>
        <fullName evidence="11">ABC transporter ATP-binding protein</fullName>
    </submittedName>
</protein>